<evidence type="ECO:0000313" key="3">
    <source>
        <dbReference type="EMBL" id="KAF7167748.1"/>
    </source>
</evidence>
<feature type="compositionally biased region" description="Basic and acidic residues" evidence="1">
    <location>
        <begin position="1"/>
        <end position="10"/>
    </location>
</feature>
<dbReference type="EMBL" id="JACBAD010001925">
    <property type="protein sequence ID" value="KAF7128420.1"/>
    <property type="molecule type" value="Genomic_DNA"/>
</dbReference>
<dbReference type="Proteomes" id="UP000662466">
    <property type="component" value="Unassembled WGS sequence"/>
</dbReference>
<feature type="compositionally biased region" description="Basic and acidic residues" evidence="1">
    <location>
        <begin position="17"/>
        <end position="40"/>
    </location>
</feature>
<feature type="compositionally biased region" description="Acidic residues" evidence="1">
    <location>
        <begin position="78"/>
        <end position="95"/>
    </location>
</feature>
<feature type="region of interest" description="Disordered" evidence="1">
    <location>
        <begin position="1"/>
        <end position="95"/>
    </location>
</feature>
<organism evidence="2 4">
    <name type="scientific">Aspergillus hiratsukae</name>
    <dbReference type="NCBI Taxonomy" id="1194566"/>
    <lineage>
        <taxon>Eukaryota</taxon>
        <taxon>Fungi</taxon>
        <taxon>Dikarya</taxon>
        <taxon>Ascomycota</taxon>
        <taxon>Pezizomycotina</taxon>
        <taxon>Eurotiomycetes</taxon>
        <taxon>Eurotiomycetidae</taxon>
        <taxon>Eurotiales</taxon>
        <taxon>Aspergillaceae</taxon>
        <taxon>Aspergillus</taxon>
        <taxon>Aspergillus subgen. Fumigati</taxon>
    </lineage>
</organism>
<keyword evidence="4" id="KW-1185">Reference proteome</keyword>
<accession>A0A8H6UI48</accession>
<dbReference type="Proteomes" id="UP000630445">
    <property type="component" value="Unassembled WGS sequence"/>
</dbReference>
<gene>
    <name evidence="2" type="ORF">CNMCM5793_003150</name>
    <name evidence="3" type="ORF">CNMCM6106_003191</name>
</gene>
<evidence type="ECO:0000313" key="2">
    <source>
        <dbReference type="EMBL" id="KAF7128420.1"/>
    </source>
</evidence>
<dbReference type="EMBL" id="JACBAF010002101">
    <property type="protein sequence ID" value="KAF7167748.1"/>
    <property type="molecule type" value="Genomic_DNA"/>
</dbReference>
<feature type="compositionally biased region" description="Polar residues" evidence="1">
    <location>
        <begin position="55"/>
        <end position="65"/>
    </location>
</feature>
<proteinExistence type="predicted"/>
<sequence>MDPESPEFKTLEAQLAEEGREVRAKHQEQYERKLAAEEKKKSKAAAKAAAAGKGQRTSMEMMQTSGKKRKGAKKGAESESELSELSSEDEGCQSH</sequence>
<name>A0A8H6UI48_9EURO</name>
<evidence type="ECO:0000256" key="1">
    <source>
        <dbReference type="SAM" id="MobiDB-lite"/>
    </source>
</evidence>
<dbReference type="AlphaFoldDB" id="A0A8H6UI48"/>
<comment type="caution">
    <text evidence="2">The sequence shown here is derived from an EMBL/GenBank/DDBJ whole genome shotgun (WGS) entry which is preliminary data.</text>
</comment>
<feature type="compositionally biased region" description="Low complexity" evidence="1">
    <location>
        <begin position="45"/>
        <end position="54"/>
    </location>
</feature>
<reference evidence="2" key="1">
    <citation type="submission" date="2020-06" db="EMBL/GenBank/DDBJ databases">
        <title>Draft genome sequences of strains closely related to Aspergillus parafelis and Aspergillus hiratsukae.</title>
        <authorList>
            <person name="Dos Santos R.A.C."/>
            <person name="Rivero-Menendez O."/>
            <person name="Steenwyk J.L."/>
            <person name="Mead M.E."/>
            <person name="Goldman G.H."/>
            <person name="Alastruey-Izquierdo A."/>
            <person name="Rokas A."/>
        </authorList>
    </citation>
    <scope>NUCLEOTIDE SEQUENCE</scope>
    <source>
        <strain evidence="2">CNM-CM5793</strain>
        <strain evidence="3">CNM-CM6106</strain>
    </source>
</reference>
<protein>
    <submittedName>
        <fullName evidence="2">Uncharacterized protein</fullName>
    </submittedName>
</protein>
<evidence type="ECO:0000313" key="4">
    <source>
        <dbReference type="Proteomes" id="UP000630445"/>
    </source>
</evidence>